<name>K8E3Q5_CARML</name>
<feature type="transmembrane region" description="Helical" evidence="1">
    <location>
        <begin position="44"/>
        <end position="62"/>
    </location>
</feature>
<dbReference type="Gene3D" id="1.20.144.10">
    <property type="entry name" value="Phosphatidic acid phosphatase type 2/haloperoxidase"/>
    <property type="match status" value="1"/>
</dbReference>
<keyword evidence="1" id="KW-0812">Transmembrane</keyword>
<keyword evidence="4" id="KW-1185">Reference proteome</keyword>
<evidence type="ECO:0000259" key="2">
    <source>
        <dbReference type="SMART" id="SM00014"/>
    </source>
</evidence>
<dbReference type="KEGG" id="cml:BN424_1439"/>
<dbReference type="RefSeq" id="WP_015076189.1">
    <property type="nucleotide sequence ID" value="NC_019425.2"/>
</dbReference>
<dbReference type="STRING" id="1234679.BN424_1439"/>
<dbReference type="PANTHER" id="PTHR14969:SF13">
    <property type="entry name" value="AT30094P"/>
    <property type="match status" value="1"/>
</dbReference>
<proteinExistence type="predicted"/>
<gene>
    <name evidence="3" type="ORF">BN424_1439</name>
</gene>
<accession>K8E3Q5</accession>
<keyword evidence="1" id="KW-0472">Membrane</keyword>
<dbReference type="AlphaFoldDB" id="K8E3Q5"/>
<feature type="transmembrane region" description="Helical" evidence="1">
    <location>
        <begin position="222"/>
        <end position="240"/>
    </location>
</feature>
<dbReference type="SUPFAM" id="SSF48317">
    <property type="entry name" value="Acid phosphatase/Vanadium-dependent haloperoxidase"/>
    <property type="match status" value="1"/>
</dbReference>
<feature type="transmembrane region" description="Helical" evidence="1">
    <location>
        <begin position="135"/>
        <end position="156"/>
    </location>
</feature>
<dbReference type="Pfam" id="PF01569">
    <property type="entry name" value="PAP2"/>
    <property type="match status" value="1"/>
</dbReference>
<evidence type="ECO:0000313" key="3">
    <source>
        <dbReference type="EMBL" id="CCO10880.2"/>
    </source>
</evidence>
<dbReference type="OrthoDB" id="1653251at2"/>
<organism evidence="3 4">
    <name type="scientific">Carnobacterium maltaromaticum LMA28</name>
    <dbReference type="NCBI Taxonomy" id="1234679"/>
    <lineage>
        <taxon>Bacteria</taxon>
        <taxon>Bacillati</taxon>
        <taxon>Bacillota</taxon>
        <taxon>Bacilli</taxon>
        <taxon>Lactobacillales</taxon>
        <taxon>Carnobacteriaceae</taxon>
        <taxon>Carnobacterium</taxon>
    </lineage>
</organism>
<dbReference type="Proteomes" id="UP000000212">
    <property type="component" value="Chromosome"/>
</dbReference>
<dbReference type="InterPro" id="IPR036938">
    <property type="entry name" value="PAP2/HPO_sf"/>
</dbReference>
<feature type="transmembrane region" description="Helical" evidence="1">
    <location>
        <begin position="246"/>
        <end position="264"/>
    </location>
</feature>
<dbReference type="InterPro" id="IPR000326">
    <property type="entry name" value="PAP2/HPO"/>
</dbReference>
<keyword evidence="1" id="KW-1133">Transmembrane helix</keyword>
<sequence length="275" mass="31304">MKKAKITFFVIIMTLLLICTFYDLEISKALFNTSSHYGQFFEAIGELPMTYIGCFSAAALVVTTKKRTNWSFYVGKIGFSSLVLLFSFFSVMMSGMHISIPLWLKLVLTLVTCLFFYLLARAVPTSQHMNLRKAAKVGLLLAISAILLITILKMLWGRMRFREMTDPANQFTRWYLPQSLTTNNEFMSFPSGHAANATVVLWISLLPTFVKSLVGKKRLLEVTAIVWIVLVMISRIVMGAHFSTDVIVGMLISMMLFFFLKYKFMPQNSENTMLL</sequence>
<dbReference type="EMBL" id="HE999757">
    <property type="protein sequence ID" value="CCO10880.2"/>
    <property type="molecule type" value="Genomic_DNA"/>
</dbReference>
<evidence type="ECO:0000256" key="1">
    <source>
        <dbReference type="SAM" id="Phobius"/>
    </source>
</evidence>
<reference evidence="4" key="1">
    <citation type="journal article" date="2013" name="Genome Announc.">
        <title>Complete Chromosome Sequence of Carnobacterium maltaromaticum LMA 28.</title>
        <authorList>
            <person name="Cailliez-Grimal C."/>
            <person name="Chaillou S."/>
            <person name="Anba-Mondoloni J."/>
            <person name="Loux V."/>
            <person name="Afzal M.I."/>
            <person name="Rahman A."/>
            <person name="Kergourlay G."/>
            <person name="Champomier-Verges M.C."/>
            <person name="Zagorec M."/>
            <person name="Dalgaard P."/>
            <person name="Leisner J.J."/>
            <person name="Prevost H."/>
            <person name="Revol-Junelles A.M."/>
            <person name="Borges F."/>
        </authorList>
    </citation>
    <scope>NUCLEOTIDE SEQUENCE</scope>
    <source>
        <strain evidence="4">LMA28</strain>
    </source>
</reference>
<feature type="transmembrane region" description="Helical" evidence="1">
    <location>
        <begin position="7"/>
        <end position="24"/>
    </location>
</feature>
<dbReference type="HOGENOM" id="CLU_065105_1_0_9"/>
<feature type="transmembrane region" description="Helical" evidence="1">
    <location>
        <begin position="102"/>
        <end position="123"/>
    </location>
</feature>
<dbReference type="PANTHER" id="PTHR14969">
    <property type="entry name" value="SPHINGOSINE-1-PHOSPHATE PHOSPHOHYDROLASE"/>
    <property type="match status" value="1"/>
</dbReference>
<feature type="transmembrane region" description="Helical" evidence="1">
    <location>
        <begin position="193"/>
        <end position="210"/>
    </location>
</feature>
<dbReference type="eggNOG" id="COG0671">
    <property type="taxonomic scope" value="Bacteria"/>
</dbReference>
<feature type="transmembrane region" description="Helical" evidence="1">
    <location>
        <begin position="74"/>
        <end position="96"/>
    </location>
</feature>
<dbReference type="GO" id="GO:0042392">
    <property type="term" value="F:sphingosine-1-phosphate phosphatase activity"/>
    <property type="evidence" value="ECO:0007669"/>
    <property type="project" value="TreeGrafter"/>
</dbReference>
<dbReference type="SMART" id="SM00014">
    <property type="entry name" value="acidPPc"/>
    <property type="match status" value="1"/>
</dbReference>
<protein>
    <submittedName>
        <fullName evidence="3">PAP2 superfamily protein</fullName>
    </submittedName>
</protein>
<evidence type="ECO:0000313" key="4">
    <source>
        <dbReference type="Proteomes" id="UP000000212"/>
    </source>
</evidence>
<feature type="domain" description="Phosphatidic acid phosphatase type 2/haloperoxidase" evidence="2">
    <location>
        <begin position="134"/>
        <end position="261"/>
    </location>
</feature>